<evidence type="ECO:0000256" key="1">
    <source>
        <dbReference type="ARBA" id="ARBA00022801"/>
    </source>
</evidence>
<name>A0A485M4B9_9ZZZZ</name>
<dbReference type="AlphaFoldDB" id="A0A485M4B9"/>
<dbReference type="PANTHER" id="PTHR30404">
    <property type="entry name" value="N-ACETYLMURAMOYL-L-ALANINE AMIDASE"/>
    <property type="match status" value="1"/>
</dbReference>
<dbReference type="EMBL" id="CAADRN010000308">
    <property type="protein sequence ID" value="VFU17806.1"/>
    <property type="molecule type" value="Genomic_DNA"/>
</dbReference>
<dbReference type="InterPro" id="IPR002508">
    <property type="entry name" value="MurNAc-LAA_cat"/>
</dbReference>
<gene>
    <name evidence="3" type="ORF">SCFA_3760001</name>
</gene>
<dbReference type="SUPFAM" id="SSF53187">
    <property type="entry name" value="Zn-dependent exopeptidases"/>
    <property type="match status" value="1"/>
</dbReference>
<proteinExistence type="predicted"/>
<dbReference type="CDD" id="cd02696">
    <property type="entry name" value="MurNAc-LAA"/>
    <property type="match status" value="1"/>
</dbReference>
<dbReference type="SMART" id="SM00646">
    <property type="entry name" value="Ami_3"/>
    <property type="match status" value="1"/>
</dbReference>
<dbReference type="GO" id="GO:0004040">
    <property type="term" value="F:amidase activity"/>
    <property type="evidence" value="ECO:0007669"/>
    <property type="project" value="InterPro"/>
</dbReference>
<dbReference type="InterPro" id="IPR050695">
    <property type="entry name" value="N-acetylmuramoyl_amidase_3"/>
</dbReference>
<accession>A0A485M4B9</accession>
<dbReference type="GO" id="GO:0030288">
    <property type="term" value="C:outer membrane-bounded periplasmic space"/>
    <property type="evidence" value="ECO:0007669"/>
    <property type="project" value="TreeGrafter"/>
</dbReference>
<dbReference type="EC" id="3.5.1.28" evidence="3"/>
<dbReference type="Pfam" id="PF01832">
    <property type="entry name" value="Glucosaminidase"/>
    <property type="match status" value="1"/>
</dbReference>
<dbReference type="PANTHER" id="PTHR30404:SF0">
    <property type="entry name" value="N-ACETYLMURAMOYL-L-ALANINE AMIDASE AMIC"/>
    <property type="match status" value="1"/>
</dbReference>
<dbReference type="GO" id="GO:0008745">
    <property type="term" value="F:N-acetylmuramoyl-L-alanine amidase activity"/>
    <property type="evidence" value="ECO:0007669"/>
    <property type="project" value="UniProtKB-EC"/>
</dbReference>
<evidence type="ECO:0000313" key="3">
    <source>
        <dbReference type="EMBL" id="VFU17806.1"/>
    </source>
</evidence>
<reference evidence="3" key="1">
    <citation type="submission" date="2019-03" db="EMBL/GenBank/DDBJ databases">
        <authorList>
            <person name="Hao L."/>
        </authorList>
    </citation>
    <scope>NUCLEOTIDE SEQUENCE</scope>
</reference>
<dbReference type="Pfam" id="PF01520">
    <property type="entry name" value="Amidase_3"/>
    <property type="match status" value="1"/>
</dbReference>
<feature type="domain" description="MurNAc-LAA" evidence="2">
    <location>
        <begin position="61"/>
        <end position="179"/>
    </location>
</feature>
<keyword evidence="1 3" id="KW-0378">Hydrolase</keyword>
<dbReference type="Gene3D" id="3.40.630.40">
    <property type="entry name" value="Zn-dependent exopeptidases"/>
    <property type="match status" value="1"/>
</dbReference>
<dbReference type="Gene3D" id="1.10.530.10">
    <property type="match status" value="1"/>
</dbReference>
<dbReference type="InterPro" id="IPR002901">
    <property type="entry name" value="MGlyc_endo_b_GlcNAc-like_dom"/>
</dbReference>
<dbReference type="GO" id="GO:0009253">
    <property type="term" value="P:peptidoglycan catabolic process"/>
    <property type="evidence" value="ECO:0007669"/>
    <property type="project" value="InterPro"/>
</dbReference>
<sequence length="392" mass="43393">MKIMLDPGHGGSDPGATANNIIEKEVNLAVALLARDLLTASGVNVIMTRMDDTYVSLPDRTERANREKVDAFVSIHHNAASESAARGMEVYHSIVGGEGQRLAKLIHDRYQVLIPELPSRGVKTRTGSDGRDYYYVIKKTQMPAVIIEGGFLTNSQDAALIKSRAFQEKQARAINQAVLLWYGREIDEGEGTPIMGPPRATVTQAQAWAQGRGSHQRFIAIAPVYWEVGQTIGIRPEVAYAQAARETAFGRYGGIVRPEQNNWAGIKTRDATGDRPEDHESFPTPEDGVRAHFNHLAAYVGLPPLGEPHGRYHIVKGFSWAGSIRHVEELGGKWAPDPAYGRILVRDYLERLLATEDSEIEPPQPPADDLASLEKRVRRLEEIVERIRQALT</sequence>
<evidence type="ECO:0000259" key="2">
    <source>
        <dbReference type="SMART" id="SM00646"/>
    </source>
</evidence>
<organism evidence="3">
    <name type="scientific">anaerobic digester metagenome</name>
    <dbReference type="NCBI Taxonomy" id="1263854"/>
    <lineage>
        <taxon>unclassified sequences</taxon>
        <taxon>metagenomes</taxon>
        <taxon>ecological metagenomes</taxon>
    </lineage>
</organism>
<protein>
    <submittedName>
        <fullName evidence="3">Putative N-acetylmuramoyl-L-alanine amidase</fullName>
        <ecNumber evidence="3">3.5.1.28</ecNumber>
    </submittedName>
</protein>